<evidence type="ECO:0000313" key="2">
    <source>
        <dbReference type="Proteomes" id="UP001320706"/>
    </source>
</evidence>
<keyword evidence="1" id="KW-0645">Protease</keyword>
<keyword evidence="2" id="KW-1185">Reference proteome</keyword>
<comment type="caution">
    <text evidence="1">The sequence shown here is derived from an EMBL/GenBank/DDBJ whole genome shotgun (WGS) entry which is preliminary data.</text>
</comment>
<accession>A0ACC3SGH1</accession>
<sequence>MSWMRQPTNGDGAFTNGDGKGYLRGFDPEQSSRDTSADERSRSRGPGAYGGYGRADPNARVAGPAQLDRRAANRRSRDLGTGWDSSRSRSRPPGARYGEGSRQVEDVLRSINQQWAFMSSDSCIPVKVALQLMDPSSLGLADQHEQFQQTHQQLQNALKTIVNEHHQGFNSSIGTFHQIQAGIHASQQRVRMLKQSLVEAKGNLGVTRPELKAFATTSQNYDQMLQVLGIIEQLQKVPEKLEAQLSEKKFLSAVDTLQHALKLIRKPEMADIGAISDLRVYLSNQEHSVTDILIEELHSHLYLKSPYCENRWRQYTSEKGDAETNGFDIDGRHLYRFLDSLDPSQPFVEDTTRNPEADTFSYIQLLLEALNRMVRLEVAVDAIEQRLPVELFRVVEKSYTDVEQRHPTVLRTSRNRGAKFQMTDESDHDRKMVLEDMLSTLYAKFEAIAEGHRVVYDVISGIQRREGWLRDSALLRSFNEMWKLYQSEIRSLLHDHLATNGNLDNRARHQNDPNANLFKNHVRDKNKRLFKLIDTDNKSPELATEREDLEFILKASVPGLVSSNAQTTTKASENNRDPDRSATGHKLLVEPSVFNMGVLLPPSLAFLTRLKDVVPPNSDVLPSTLTSFLDDFLINVFYPQLEETLSDLSSAASAELDAFQEDPNWQARAQKPIFKGTAQFRELLEAFCKMLDNLPHDQAFSQLVISQMRRYYDRCYSYFTSLSMKPQLDANTEQEAKRSAALAQNKEITDLIERLSEAGEAPKTETIDRETTALLSATKSHPLHPADLITDRKSITHISTLYTSIRWLNAHIIRLRHLSDRATDSFNPSSKPLTRRWTTLNPTNAPPHAYLPLNTATAVDFDALTSSFSDLAKLIQTTLHLELRLQLLNGIGRALGTTYLLDQPYNDPDPAILALNNAILLFDEDVSAKLPAAAYAHIVGPSTSLSTLASRALVAFSNMVPAMDAHGAARMELNILVLQQNLKNLDSAASLEDAARYWELFERGSEGVVQAVQRGEIQKEEGRELLRLWGTSEGKEGQGQRGLEEAMRALE</sequence>
<dbReference type="Proteomes" id="UP001320706">
    <property type="component" value="Unassembled WGS sequence"/>
</dbReference>
<gene>
    <name evidence="1" type="primary">SEC8</name>
    <name evidence="1" type="ORF">M8818_002506</name>
</gene>
<dbReference type="EC" id="3.4.11.9" evidence="1"/>
<dbReference type="EMBL" id="JAMKPW020000011">
    <property type="protein sequence ID" value="KAK8213208.1"/>
    <property type="molecule type" value="Genomic_DNA"/>
</dbReference>
<keyword evidence="1" id="KW-0031">Aminopeptidase</keyword>
<proteinExistence type="predicted"/>
<name>A0ACC3SGH1_9PEZI</name>
<reference evidence="1" key="1">
    <citation type="submission" date="2024-02" db="EMBL/GenBank/DDBJ databases">
        <title>Metagenome Assembled Genome of Zalaria obscura JY119.</title>
        <authorList>
            <person name="Vighnesh L."/>
            <person name="Jagadeeshwari U."/>
            <person name="Venkata Ramana C."/>
            <person name="Sasikala C."/>
        </authorList>
    </citation>
    <scope>NUCLEOTIDE SEQUENCE</scope>
    <source>
        <strain evidence="1">JY119</strain>
    </source>
</reference>
<keyword evidence="1" id="KW-0378">Hydrolase</keyword>
<organism evidence="1 2">
    <name type="scientific">Zalaria obscura</name>
    <dbReference type="NCBI Taxonomy" id="2024903"/>
    <lineage>
        <taxon>Eukaryota</taxon>
        <taxon>Fungi</taxon>
        <taxon>Dikarya</taxon>
        <taxon>Ascomycota</taxon>
        <taxon>Pezizomycotina</taxon>
        <taxon>Dothideomycetes</taxon>
        <taxon>Dothideomycetidae</taxon>
        <taxon>Dothideales</taxon>
        <taxon>Zalariaceae</taxon>
        <taxon>Zalaria</taxon>
    </lineage>
</organism>
<protein>
    <submittedName>
        <fullName evidence="1">Exocyst subunit</fullName>
        <ecNumber evidence="1">3.4.11.9</ecNumber>
    </submittedName>
</protein>
<evidence type="ECO:0000313" key="1">
    <source>
        <dbReference type="EMBL" id="KAK8213208.1"/>
    </source>
</evidence>